<feature type="region of interest" description="Disordered" evidence="1">
    <location>
        <begin position="61"/>
        <end position="123"/>
    </location>
</feature>
<feature type="compositionally biased region" description="Basic and acidic residues" evidence="1">
    <location>
        <begin position="173"/>
        <end position="182"/>
    </location>
</feature>
<evidence type="ECO:0000313" key="3">
    <source>
        <dbReference type="Proteomes" id="UP001147733"/>
    </source>
</evidence>
<keyword evidence="3" id="KW-1185">Reference proteome</keyword>
<comment type="caution">
    <text evidence="2">The sequence shown here is derived from an EMBL/GenBank/DDBJ whole genome shotgun (WGS) entry which is preliminary data.</text>
</comment>
<feature type="compositionally biased region" description="Polar residues" evidence="1">
    <location>
        <begin position="218"/>
        <end position="235"/>
    </location>
</feature>
<evidence type="ECO:0000256" key="1">
    <source>
        <dbReference type="SAM" id="MobiDB-lite"/>
    </source>
</evidence>
<organism evidence="2 3">
    <name type="scientific">Penicillium citrinum</name>
    <dbReference type="NCBI Taxonomy" id="5077"/>
    <lineage>
        <taxon>Eukaryota</taxon>
        <taxon>Fungi</taxon>
        <taxon>Dikarya</taxon>
        <taxon>Ascomycota</taxon>
        <taxon>Pezizomycotina</taxon>
        <taxon>Eurotiomycetes</taxon>
        <taxon>Eurotiomycetidae</taxon>
        <taxon>Eurotiales</taxon>
        <taxon>Aspergillaceae</taxon>
        <taxon>Penicillium</taxon>
    </lineage>
</organism>
<feature type="compositionally biased region" description="Low complexity" evidence="1">
    <location>
        <begin position="69"/>
        <end position="97"/>
    </location>
</feature>
<evidence type="ECO:0000313" key="2">
    <source>
        <dbReference type="EMBL" id="KAJ5234190.1"/>
    </source>
</evidence>
<dbReference type="OrthoDB" id="4309132at2759"/>
<sequence length="797" mass="88063">MDTPRIPFSNLDVCCIWSGDPRQDVEVTITVDIWCSPGDHFTVFDTHHPCTSSVKGFTLSPKIESSDGSTPKASAASAAPTESPIPTLSPPSASKPTPVTPKKKSPKREVSRSASSLPDAETPSIYSNSESIIVFNNLHQDGFTGENILPDPFCADLSLNASPAQSQKQSQDQSERKNDGELPRTPLLPRKRSAKAASLPDSVTDSERWYGDFRTVESPISPSTPSTKASQSCQRSLIPRPRPKSLTLEDKSRSAPSKVSLLRGPAPATETDFLRFENDSPPLFRDRSKENMVRRAVRRRQIGPDMIPSLVTPSKFSGPQDGQNQADMEKLSTVAVIGSPCDLSGLPAESGITSPADSPAGSREAIPVQSSHDCTDTELVMGGDTKPRLYFTAGKFYMSASSNVDASTYQARITLSVPLQEGRPGWYELAVPGLPRLAPQEHGYVFFFVPPGHGMGFRTLHLRRYSLVEGCLMGQMLISNRLIIPLRLCDLNFFGYLKDFNIIQAIRADIVQTQENETGETFRLVKYRATCSVQLVQADFWAERCGFQIYVHGGPDDEFFCHLQKEIFQEIHLQTSNERIGVTKVEVLCGRSNLERFALTWEVKLAKDSPIWMPRIRAGCSYELEDELEDELRGEVIMRKGRDQLASPSSEVENTGSTVNYGPSENTAQPTQQPPRQYDEQQGHCKSCAKLCLGILLVVFIFRLYWRVLGSLCLEKQVPAAWCGESDYAVCKVKVKIIPQQEEIPAQSEIEYVQLEVSEELVTNGSKDGENGSGNGYVPLRDRLDYLLGWGGPVGEL</sequence>
<dbReference type="Proteomes" id="UP001147733">
    <property type="component" value="Unassembled WGS sequence"/>
</dbReference>
<name>A0A9W9TPK5_PENCI</name>
<reference evidence="2" key="2">
    <citation type="journal article" date="2023" name="IMA Fungus">
        <title>Comparative genomic study of the Penicillium genus elucidates a diverse pangenome and 15 lateral gene transfer events.</title>
        <authorList>
            <person name="Petersen C."/>
            <person name="Sorensen T."/>
            <person name="Nielsen M.R."/>
            <person name="Sondergaard T.E."/>
            <person name="Sorensen J.L."/>
            <person name="Fitzpatrick D.A."/>
            <person name="Frisvad J.C."/>
            <person name="Nielsen K.L."/>
        </authorList>
    </citation>
    <scope>NUCLEOTIDE SEQUENCE</scope>
    <source>
        <strain evidence="2">IBT 23319</strain>
    </source>
</reference>
<feature type="compositionally biased region" description="Polar residues" evidence="1">
    <location>
        <begin position="161"/>
        <end position="172"/>
    </location>
</feature>
<feature type="region of interest" description="Disordered" evidence="1">
    <location>
        <begin position="306"/>
        <end position="325"/>
    </location>
</feature>
<dbReference type="RefSeq" id="XP_056501690.1">
    <property type="nucleotide sequence ID" value="XM_056642278.1"/>
</dbReference>
<dbReference type="AlphaFoldDB" id="A0A9W9TPK5"/>
<feature type="compositionally biased region" description="Polar residues" evidence="1">
    <location>
        <begin position="646"/>
        <end position="675"/>
    </location>
</feature>
<feature type="compositionally biased region" description="Basic and acidic residues" evidence="1">
    <location>
        <begin position="205"/>
        <end position="215"/>
    </location>
</feature>
<proteinExistence type="predicted"/>
<reference evidence="2" key="1">
    <citation type="submission" date="2022-11" db="EMBL/GenBank/DDBJ databases">
        <authorList>
            <person name="Petersen C."/>
        </authorList>
    </citation>
    <scope>NUCLEOTIDE SEQUENCE</scope>
    <source>
        <strain evidence="2">IBT 23319</strain>
    </source>
</reference>
<feature type="compositionally biased region" description="Polar residues" evidence="1">
    <location>
        <begin position="311"/>
        <end position="325"/>
    </location>
</feature>
<gene>
    <name evidence="2" type="ORF">N7469_003358</name>
</gene>
<feature type="region of interest" description="Disordered" evidence="1">
    <location>
        <begin position="161"/>
        <end position="264"/>
    </location>
</feature>
<feature type="region of interest" description="Disordered" evidence="1">
    <location>
        <begin position="349"/>
        <end position="370"/>
    </location>
</feature>
<protein>
    <submittedName>
        <fullName evidence="2">Uncharacterized protein</fullName>
    </submittedName>
</protein>
<dbReference type="EMBL" id="JAPQKT010000003">
    <property type="protein sequence ID" value="KAJ5234190.1"/>
    <property type="molecule type" value="Genomic_DNA"/>
</dbReference>
<dbReference type="GeneID" id="81381445"/>
<accession>A0A9W9TPK5</accession>
<feature type="region of interest" description="Disordered" evidence="1">
    <location>
        <begin position="643"/>
        <end position="679"/>
    </location>
</feature>